<dbReference type="SUPFAM" id="SSF50249">
    <property type="entry name" value="Nucleic acid-binding proteins"/>
    <property type="match status" value="1"/>
</dbReference>
<evidence type="ECO:0000313" key="8">
    <source>
        <dbReference type="EMBL" id="CBK40193.1"/>
    </source>
</evidence>
<dbReference type="InterPro" id="IPR010994">
    <property type="entry name" value="RuvA_2-like"/>
</dbReference>
<dbReference type="GO" id="GO:0005524">
    <property type="term" value="F:ATP binding"/>
    <property type="evidence" value="ECO:0007669"/>
    <property type="project" value="InterPro"/>
</dbReference>
<keyword evidence="8" id="KW-0347">Helicase</keyword>
<dbReference type="GO" id="GO:0009378">
    <property type="term" value="F:four-way junction helicase activity"/>
    <property type="evidence" value="ECO:0007669"/>
    <property type="project" value="InterPro"/>
</dbReference>
<keyword evidence="8" id="KW-0067">ATP-binding</keyword>
<evidence type="ECO:0000256" key="5">
    <source>
        <dbReference type="ARBA" id="ARBA00023204"/>
    </source>
</evidence>
<dbReference type="Pfam" id="PF01330">
    <property type="entry name" value="RuvA_N"/>
    <property type="match status" value="1"/>
</dbReference>
<proteinExistence type="inferred from homology"/>
<dbReference type="CDD" id="cd14332">
    <property type="entry name" value="UBA_RuvA_C"/>
    <property type="match status" value="1"/>
</dbReference>
<dbReference type="OrthoDB" id="5293449at2"/>
<dbReference type="Gene3D" id="2.40.50.140">
    <property type="entry name" value="Nucleic acid-binding proteins"/>
    <property type="match status" value="1"/>
</dbReference>
<evidence type="ECO:0000256" key="2">
    <source>
        <dbReference type="ARBA" id="ARBA00022763"/>
    </source>
</evidence>
<keyword evidence="3 6" id="KW-0238">DNA-binding</keyword>
<dbReference type="GO" id="GO:0006310">
    <property type="term" value="P:DNA recombination"/>
    <property type="evidence" value="ECO:0007669"/>
    <property type="project" value="UniProtKB-UniRule"/>
</dbReference>
<keyword evidence="8" id="KW-0378">Hydrolase</keyword>
<comment type="function">
    <text evidence="6">The RuvA-RuvB-RuvC complex processes Holliday junction (HJ) DNA during genetic recombination and DNA repair, while the RuvA-RuvB complex plays an important role in the rescue of blocked DNA replication forks via replication fork reversal (RFR). RuvA specifically binds to HJ cruciform DNA, conferring on it an open structure. The RuvB hexamer acts as an ATP-dependent pump, pulling dsDNA into and through the RuvAB complex. HJ branch migration allows RuvC to scan DNA until it finds its consensus sequence, where it cleaves and resolves the cruciform DNA.</text>
</comment>
<dbReference type="GO" id="GO:0005737">
    <property type="term" value="C:cytoplasm"/>
    <property type="evidence" value="ECO:0007669"/>
    <property type="project" value="UniProtKB-SubCell"/>
</dbReference>
<evidence type="ECO:0000256" key="3">
    <source>
        <dbReference type="ARBA" id="ARBA00023125"/>
    </source>
</evidence>
<dbReference type="Pfam" id="PF07499">
    <property type="entry name" value="RuvA_C"/>
    <property type="match status" value="1"/>
</dbReference>
<feature type="region of interest" description="Domain I" evidence="6">
    <location>
        <begin position="1"/>
        <end position="64"/>
    </location>
</feature>
<dbReference type="NCBIfam" id="TIGR00084">
    <property type="entry name" value="ruvA"/>
    <property type="match status" value="1"/>
</dbReference>
<feature type="domain" description="Helix-hairpin-helix DNA-binding motif class 1" evidence="7">
    <location>
        <begin position="73"/>
        <end position="92"/>
    </location>
</feature>
<protein>
    <recommendedName>
        <fullName evidence="6">Holliday junction branch migration complex subunit RuvA</fullName>
    </recommendedName>
</protein>
<dbReference type="GO" id="GO:0000400">
    <property type="term" value="F:four-way junction DNA binding"/>
    <property type="evidence" value="ECO:0007669"/>
    <property type="project" value="UniProtKB-UniRule"/>
</dbReference>
<dbReference type="STRING" id="330214.NIDE0416"/>
<dbReference type="GO" id="GO:0048476">
    <property type="term" value="C:Holliday junction resolvase complex"/>
    <property type="evidence" value="ECO:0007669"/>
    <property type="project" value="UniProtKB-UniRule"/>
</dbReference>
<dbReference type="GO" id="GO:0006281">
    <property type="term" value="P:DNA repair"/>
    <property type="evidence" value="ECO:0007669"/>
    <property type="project" value="UniProtKB-UniRule"/>
</dbReference>
<dbReference type="Pfam" id="PF14520">
    <property type="entry name" value="HHH_5"/>
    <property type="match status" value="1"/>
</dbReference>
<evidence type="ECO:0000313" key="9">
    <source>
        <dbReference type="Proteomes" id="UP000001660"/>
    </source>
</evidence>
<dbReference type="EMBL" id="FP929003">
    <property type="protein sequence ID" value="CBK40193.1"/>
    <property type="molecule type" value="Genomic_DNA"/>
</dbReference>
<keyword evidence="9" id="KW-1185">Reference proteome</keyword>
<dbReference type="eggNOG" id="COG0632">
    <property type="taxonomic scope" value="Bacteria"/>
</dbReference>
<dbReference type="Gene3D" id="1.10.150.20">
    <property type="entry name" value="5' to 3' exonuclease, C-terminal subdomain"/>
    <property type="match status" value="1"/>
</dbReference>
<feature type="domain" description="Helix-hairpin-helix DNA-binding motif class 1" evidence="7">
    <location>
        <begin position="108"/>
        <end position="127"/>
    </location>
</feature>
<sequence length="202" mass="21471">MIALLTGLMAFKAPSQVTLDVHGVGYEVLIPLSTYYSLPNQHESVTLSIHTHVREDAIQLYGFLTTAEKEAFLLLTGISGIGPKLGLSVLSTLSVRDLFSAIQAGDIEKLGTVSGIGKKSAARIALELKDKVARLYPAGEQSTSGSGQPAHPLYDDALSALVNLGYRQPDVKEALKRIEKSGAMAQGLEGVIREALKDLAKG</sequence>
<dbReference type="Proteomes" id="UP000001660">
    <property type="component" value="Chromosome"/>
</dbReference>
<organism evidence="8 9">
    <name type="scientific">Nitrospira defluvii</name>
    <dbReference type="NCBI Taxonomy" id="330214"/>
    <lineage>
        <taxon>Bacteria</taxon>
        <taxon>Pseudomonadati</taxon>
        <taxon>Nitrospirota</taxon>
        <taxon>Nitrospiria</taxon>
        <taxon>Nitrospirales</taxon>
        <taxon>Nitrospiraceae</taxon>
        <taxon>Nitrospira</taxon>
    </lineage>
</organism>
<keyword evidence="2 6" id="KW-0227">DNA damage</keyword>
<dbReference type="InterPro" id="IPR000085">
    <property type="entry name" value="RuvA"/>
</dbReference>
<comment type="similarity">
    <text evidence="6">Belongs to the RuvA family.</text>
</comment>
<reference evidence="8 9" key="1">
    <citation type="journal article" date="2010" name="Proc. Natl. Acad. Sci. U.S.A.">
        <title>A Nitrospira metagenome illuminates the physiology and evolution of globally important nitrite-oxidizing bacteria.</title>
        <authorList>
            <person name="Lucker S."/>
            <person name="Wagner M."/>
            <person name="Maixner F."/>
            <person name="Pelletier E."/>
            <person name="Koch H."/>
            <person name="Vacherie B."/>
            <person name="Rattei T."/>
            <person name="Sinninghe Damste J."/>
            <person name="Spieck E."/>
            <person name="Le Paslier D."/>
            <person name="Daims H."/>
        </authorList>
    </citation>
    <scope>NUCLEOTIDE SEQUENCE [LARGE SCALE GENOMIC DNA]</scope>
</reference>
<dbReference type="SMART" id="SM00278">
    <property type="entry name" value="HhH1"/>
    <property type="match status" value="2"/>
</dbReference>
<evidence type="ECO:0000259" key="7">
    <source>
        <dbReference type="SMART" id="SM00278"/>
    </source>
</evidence>
<dbReference type="InterPro" id="IPR003583">
    <property type="entry name" value="Hlx-hairpin-Hlx_DNA-bd_motif"/>
</dbReference>
<dbReference type="GO" id="GO:0016787">
    <property type="term" value="F:hydrolase activity"/>
    <property type="evidence" value="ECO:0007669"/>
    <property type="project" value="UniProtKB-KW"/>
</dbReference>
<evidence type="ECO:0000256" key="1">
    <source>
        <dbReference type="ARBA" id="ARBA00022490"/>
    </source>
</evidence>
<dbReference type="InterPro" id="IPR013849">
    <property type="entry name" value="DNA_helicase_Holl-junc_RuvA_I"/>
</dbReference>
<keyword evidence="1 6" id="KW-0963">Cytoplasm</keyword>
<dbReference type="InterPro" id="IPR011114">
    <property type="entry name" value="RuvA_C"/>
</dbReference>
<gene>
    <name evidence="6 8" type="primary">ruvA</name>
    <name evidence="8" type="ORF">NIDE0416</name>
</gene>
<comment type="subcellular location">
    <subcellularLocation>
        <location evidence="6">Cytoplasm</location>
    </subcellularLocation>
</comment>
<dbReference type="InterPro" id="IPR036267">
    <property type="entry name" value="RuvA_C_sf"/>
</dbReference>
<comment type="caution">
    <text evidence="6">Lacks conserved residue(s) required for the propagation of feature annotation.</text>
</comment>
<keyword evidence="5 6" id="KW-0234">DNA repair</keyword>
<dbReference type="InterPro" id="IPR012340">
    <property type="entry name" value="NA-bd_OB-fold"/>
</dbReference>
<name>D8PAD4_9BACT</name>
<keyword evidence="8" id="KW-0547">Nucleotide-binding</keyword>
<dbReference type="GO" id="GO:0009379">
    <property type="term" value="C:Holliday junction helicase complex"/>
    <property type="evidence" value="ECO:0007669"/>
    <property type="project" value="InterPro"/>
</dbReference>
<accession>D8PAD4</accession>
<dbReference type="Gene3D" id="1.10.8.10">
    <property type="entry name" value="DNA helicase RuvA subunit, C-terminal domain"/>
    <property type="match status" value="1"/>
</dbReference>
<dbReference type="SUPFAM" id="SSF47781">
    <property type="entry name" value="RuvA domain 2-like"/>
    <property type="match status" value="1"/>
</dbReference>
<comment type="domain">
    <text evidence="6">Has three domains with a flexible linker between the domains II and III and assumes an 'L' shape. Domain III is highly mobile and contacts RuvB.</text>
</comment>
<evidence type="ECO:0000256" key="4">
    <source>
        <dbReference type="ARBA" id="ARBA00023172"/>
    </source>
</evidence>
<keyword evidence="4 6" id="KW-0233">DNA recombination</keyword>
<dbReference type="HOGENOM" id="CLU_087936_0_0_0"/>
<comment type="subunit">
    <text evidence="6">Homotetramer. Forms an RuvA(8)-RuvB(12)-Holliday junction (HJ) complex. HJ DNA is sandwiched between 2 RuvA tetramers; dsDNA enters through RuvA and exits via RuvB. An RuvB hexamer assembles on each DNA strand where it exits the tetramer. Each RuvB hexamer is contacted by two RuvA subunits (via domain III) on 2 adjacent RuvB subunits; this complex drives branch migration. In the full resolvosome a probable DNA-RuvA(4)-RuvB(12)-RuvC(2) complex forms which resolves the HJ.</text>
</comment>
<dbReference type="HAMAP" id="MF_00031">
    <property type="entry name" value="DNA_HJ_migration_RuvA"/>
    <property type="match status" value="1"/>
</dbReference>
<feature type="region of interest" description="Domain III" evidence="6">
    <location>
        <begin position="146"/>
        <end position="202"/>
    </location>
</feature>
<evidence type="ECO:0000256" key="6">
    <source>
        <dbReference type="HAMAP-Rule" id="MF_00031"/>
    </source>
</evidence>
<dbReference type="KEGG" id="nde:NIDE0416"/>
<dbReference type="SUPFAM" id="SSF46929">
    <property type="entry name" value="DNA helicase RuvA subunit, C-terminal domain"/>
    <property type="match status" value="1"/>
</dbReference>
<dbReference type="AlphaFoldDB" id="D8PAD4"/>